<dbReference type="Proteomes" id="UP001228636">
    <property type="component" value="Unassembled WGS sequence"/>
</dbReference>
<dbReference type="EMBL" id="JAUFQH010000005">
    <property type="protein sequence ID" value="MDN3619230.1"/>
    <property type="molecule type" value="Genomic_DNA"/>
</dbReference>
<dbReference type="PANTHER" id="PTHR30383">
    <property type="entry name" value="THIOESTERASE 1/PROTEASE 1/LYSOPHOSPHOLIPASE L1"/>
    <property type="match status" value="1"/>
</dbReference>
<dbReference type="RefSeq" id="WP_240915465.1">
    <property type="nucleotide sequence ID" value="NZ_CP103460.1"/>
</dbReference>
<evidence type="ECO:0000259" key="2">
    <source>
        <dbReference type="Pfam" id="PF13472"/>
    </source>
</evidence>
<dbReference type="GO" id="GO:0004622">
    <property type="term" value="F:phosphatidylcholine lysophospholipase activity"/>
    <property type="evidence" value="ECO:0007669"/>
    <property type="project" value="TreeGrafter"/>
</dbReference>
<dbReference type="InterPro" id="IPR036514">
    <property type="entry name" value="SGNH_hydro_sf"/>
</dbReference>
<dbReference type="AlphaFoldDB" id="A0AAJ1QW88"/>
<dbReference type="CDD" id="cd01836">
    <property type="entry name" value="FeeA_FeeB_like"/>
    <property type="match status" value="1"/>
</dbReference>
<dbReference type="PANTHER" id="PTHR30383:SF24">
    <property type="entry name" value="THIOESTERASE 1_PROTEASE 1_LYSOPHOSPHOLIPASE L1"/>
    <property type="match status" value="1"/>
</dbReference>
<keyword evidence="1" id="KW-0812">Transmembrane</keyword>
<dbReference type="Pfam" id="PF13472">
    <property type="entry name" value="Lipase_GDSL_2"/>
    <property type="match status" value="1"/>
</dbReference>
<comment type="caution">
    <text evidence="3">The sequence shown here is derived from an EMBL/GenBank/DDBJ whole genome shotgun (WGS) entry which is preliminary data.</text>
</comment>
<dbReference type="SUPFAM" id="SSF52266">
    <property type="entry name" value="SGNH hydrolase"/>
    <property type="match status" value="1"/>
</dbReference>
<name>A0AAJ1QW88_9FLAO</name>
<dbReference type="Gene3D" id="3.40.50.1110">
    <property type="entry name" value="SGNH hydrolase"/>
    <property type="match status" value="1"/>
</dbReference>
<keyword evidence="1" id="KW-1133">Transmembrane helix</keyword>
<dbReference type="InterPro" id="IPR051532">
    <property type="entry name" value="Ester_Hydrolysis_Enzymes"/>
</dbReference>
<evidence type="ECO:0000313" key="4">
    <source>
        <dbReference type="Proteomes" id="UP001228636"/>
    </source>
</evidence>
<dbReference type="InterPro" id="IPR013830">
    <property type="entry name" value="SGNH_hydro"/>
</dbReference>
<feature type="domain" description="SGNH hydrolase-type esterase" evidence="2">
    <location>
        <begin position="58"/>
        <end position="242"/>
    </location>
</feature>
<accession>A0AAJ1QW88</accession>
<evidence type="ECO:0000313" key="3">
    <source>
        <dbReference type="EMBL" id="MDN3619230.1"/>
    </source>
</evidence>
<organism evidence="3 4">
    <name type="scientific">Polaribacter sejongensis</name>
    <dbReference type="NCBI Taxonomy" id="985043"/>
    <lineage>
        <taxon>Bacteria</taxon>
        <taxon>Pseudomonadati</taxon>
        <taxon>Bacteroidota</taxon>
        <taxon>Flavobacteriia</taxon>
        <taxon>Flavobacteriales</taxon>
        <taxon>Flavobacteriaceae</taxon>
    </lineage>
</organism>
<evidence type="ECO:0000256" key="1">
    <source>
        <dbReference type="SAM" id="Phobius"/>
    </source>
</evidence>
<sequence>MMNKVKYFLGAIVSVPLLPFLYFQGKNIRKKVPKLPEAKEPKGFINGGFNKTLNILSIGESTIAGVGVDYHKNGFTGSLSNTLSINLKSNINWRVYARSGYTVAQVCKKIIPKIEETSTDIIVIGMGGNDAFTLNSPKKWADAIENLINLLQDRFPGTPLFFTNMPPIKEFPAFTKPIKFVIGNLVEILGERLQDVTQDRKNVFYYNEVITLKKWSKQHSLSNNNSKIYFSDGVHPSELTYKVWGEEMGNFITKKIPS</sequence>
<reference evidence="3 4" key="1">
    <citation type="journal article" date="2014" name="Int. J. Syst. Evol. Microbiol.">
        <title>Complete genome sequence of Corynebacterium casei LMG S-19264T (=DSM 44701T), isolated from a smear-ripened cheese.</title>
        <authorList>
            <consortium name="US DOE Joint Genome Institute (JGI-PGF)"/>
            <person name="Walter F."/>
            <person name="Albersmeier A."/>
            <person name="Kalinowski J."/>
            <person name="Ruckert C."/>
        </authorList>
    </citation>
    <scope>NUCLEOTIDE SEQUENCE [LARGE SCALE GENOMIC DNA]</scope>
    <source>
        <strain evidence="3 4">CECT 8670</strain>
    </source>
</reference>
<protein>
    <submittedName>
        <fullName evidence="3">SGNH/GDSL hydrolase family protein</fullName>
    </submittedName>
</protein>
<gene>
    <name evidence="3" type="ORF">QWY81_07155</name>
</gene>
<feature type="transmembrane region" description="Helical" evidence="1">
    <location>
        <begin position="6"/>
        <end position="23"/>
    </location>
</feature>
<proteinExistence type="predicted"/>
<keyword evidence="3" id="KW-0378">Hydrolase</keyword>
<keyword evidence="1" id="KW-0472">Membrane</keyword>